<evidence type="ECO:0000313" key="3">
    <source>
        <dbReference type="Proteomes" id="UP000202922"/>
    </source>
</evidence>
<dbReference type="OrthoDB" id="7510023at2"/>
<evidence type="ECO:0000256" key="1">
    <source>
        <dbReference type="SAM" id="Phobius"/>
    </source>
</evidence>
<protein>
    <recommendedName>
        <fullName evidence="4">DUF2842 domain-containing protein</fullName>
    </recommendedName>
</protein>
<keyword evidence="1" id="KW-0812">Transmembrane</keyword>
<keyword evidence="1" id="KW-1133">Transmembrane helix</keyword>
<dbReference type="InterPro" id="IPR021265">
    <property type="entry name" value="DUF2842"/>
</dbReference>
<reference evidence="3" key="1">
    <citation type="submission" date="2017-05" db="EMBL/GenBank/DDBJ databases">
        <authorList>
            <person name="Rodrigo-Torres L."/>
            <person name="Arahal R. D."/>
            <person name="Lucena T."/>
        </authorList>
    </citation>
    <scope>NUCLEOTIDE SEQUENCE [LARGE SCALE GENOMIC DNA]</scope>
    <source>
        <strain evidence="3">CECT 8621</strain>
    </source>
</reference>
<feature type="transmembrane region" description="Helical" evidence="1">
    <location>
        <begin position="12"/>
        <end position="33"/>
    </location>
</feature>
<accession>A0A238KMX8</accession>
<dbReference type="RefSeq" id="WP_093967466.1">
    <property type="nucleotide sequence ID" value="NZ_FXYE01000002.1"/>
</dbReference>
<name>A0A238KMX8_9RHOB</name>
<sequence length="71" mass="7975">MALSHKARRRWSLVLLLIGLPLYIVVAVTLVGLFERPSILVELVIYIALGILWALPFKFVFKGVGREDPDA</sequence>
<gene>
    <name evidence="2" type="ORF">COL8621_02298</name>
</gene>
<dbReference type="AlphaFoldDB" id="A0A238KMX8"/>
<evidence type="ECO:0000313" key="2">
    <source>
        <dbReference type="EMBL" id="SMX43426.1"/>
    </source>
</evidence>
<keyword evidence="3" id="KW-1185">Reference proteome</keyword>
<feature type="transmembrane region" description="Helical" evidence="1">
    <location>
        <begin position="39"/>
        <end position="61"/>
    </location>
</feature>
<evidence type="ECO:0008006" key="4">
    <source>
        <dbReference type="Google" id="ProtNLM"/>
    </source>
</evidence>
<dbReference type="EMBL" id="FXYE01000002">
    <property type="protein sequence ID" value="SMX43426.1"/>
    <property type="molecule type" value="Genomic_DNA"/>
</dbReference>
<organism evidence="2 3">
    <name type="scientific">Actibacterium lipolyticum</name>
    <dbReference type="NCBI Taxonomy" id="1524263"/>
    <lineage>
        <taxon>Bacteria</taxon>
        <taxon>Pseudomonadati</taxon>
        <taxon>Pseudomonadota</taxon>
        <taxon>Alphaproteobacteria</taxon>
        <taxon>Rhodobacterales</taxon>
        <taxon>Roseobacteraceae</taxon>
        <taxon>Actibacterium</taxon>
    </lineage>
</organism>
<dbReference type="Proteomes" id="UP000202922">
    <property type="component" value="Unassembled WGS sequence"/>
</dbReference>
<keyword evidence="1" id="KW-0472">Membrane</keyword>
<proteinExistence type="predicted"/>
<dbReference type="Pfam" id="PF11003">
    <property type="entry name" value="DUF2842"/>
    <property type="match status" value="1"/>
</dbReference>